<comment type="caution">
    <text evidence="2">The sequence shown here is derived from an EMBL/GenBank/DDBJ whole genome shotgun (WGS) entry which is preliminary data.</text>
</comment>
<sequence length="218" mass="21906">MRFTLSSLALLVAATAVAADNVVTLTVPGSNDSEDSGMSGFSSIRFKVAGINGSTTSFVPNCPADATATTTASTSIATGDLIDGLRNCDLTLASGPNTFYMVYKTETLERYDMGDKNATRYVTWTTENNTSIVATSVESSVFPITSVAFTITATAASVTPSASASASVKAGVSGFANATSTSASASASHTENAAMGLPRGHALFAAGGAAMALAVAVV</sequence>
<organism evidence="2 3">
    <name type="scientific">Aspergillus parasiticus (strain ATCC 56775 / NRRL 5862 / SRRC 143 / SU-1)</name>
    <dbReference type="NCBI Taxonomy" id="1403190"/>
    <lineage>
        <taxon>Eukaryota</taxon>
        <taxon>Fungi</taxon>
        <taxon>Dikarya</taxon>
        <taxon>Ascomycota</taxon>
        <taxon>Pezizomycotina</taxon>
        <taxon>Eurotiomycetes</taxon>
        <taxon>Eurotiomycetidae</taxon>
        <taxon>Eurotiales</taxon>
        <taxon>Aspergillaceae</taxon>
        <taxon>Aspergillus</taxon>
        <taxon>Aspergillus subgen. Circumdati</taxon>
    </lineage>
</organism>
<accession>A0A0F0IEL8</accession>
<proteinExistence type="predicted"/>
<name>A0A0F0IEL8_ASPPU</name>
<dbReference type="Proteomes" id="UP000033540">
    <property type="component" value="Unassembled WGS sequence"/>
</dbReference>
<evidence type="ECO:0000313" key="2">
    <source>
        <dbReference type="EMBL" id="KJK65606.1"/>
    </source>
</evidence>
<keyword evidence="1" id="KW-0732">Signal</keyword>
<protein>
    <submittedName>
        <fullName evidence="2">Uncharacterized protein</fullName>
    </submittedName>
</protein>
<evidence type="ECO:0000313" key="3">
    <source>
        <dbReference type="Proteomes" id="UP000033540"/>
    </source>
</evidence>
<reference evidence="2 3" key="1">
    <citation type="submission" date="2015-02" db="EMBL/GenBank/DDBJ databases">
        <title>Draft genome sequence of Aspergillus parasiticus SU-1.</title>
        <authorList>
            <person name="Yu J."/>
            <person name="Fedorova N."/>
            <person name="Yin Y."/>
            <person name="Losada L."/>
            <person name="Zafar N."/>
            <person name="Taujale R."/>
            <person name="Ehrlich K.C."/>
            <person name="Bhatnagar D."/>
            <person name="Cleveland T.E."/>
            <person name="Bennett J.W."/>
            <person name="Nierman W.C."/>
        </authorList>
    </citation>
    <scope>NUCLEOTIDE SEQUENCE [LARGE SCALE GENOMIC DNA]</scope>
    <source>
        <strain evidence="3">ATCC 56775 / NRRL 5862 / SRRC 143 / SU-1</strain>
    </source>
</reference>
<dbReference type="OrthoDB" id="4509731at2759"/>
<dbReference type="EMBL" id="JZEE01000360">
    <property type="protein sequence ID" value="KJK65606.1"/>
    <property type="molecule type" value="Genomic_DNA"/>
</dbReference>
<gene>
    <name evidence="2" type="ORF">P875_00010101</name>
</gene>
<feature type="chain" id="PRO_5002443449" evidence="1">
    <location>
        <begin position="20"/>
        <end position="218"/>
    </location>
</feature>
<evidence type="ECO:0000256" key="1">
    <source>
        <dbReference type="SAM" id="SignalP"/>
    </source>
</evidence>
<feature type="signal peptide" evidence="1">
    <location>
        <begin position="1"/>
        <end position="19"/>
    </location>
</feature>
<dbReference type="AlphaFoldDB" id="A0A0F0IEL8"/>